<protein>
    <submittedName>
        <fullName evidence="2">Uncharacterized protein</fullName>
    </submittedName>
</protein>
<dbReference type="EMBL" id="CAUJNA010003432">
    <property type="protein sequence ID" value="CAJ1401888.1"/>
    <property type="molecule type" value="Genomic_DNA"/>
</dbReference>
<name>A0AA36NH17_9DINO</name>
<accession>A0AA36NH17</accession>
<gene>
    <name evidence="2" type="ORF">EVOR1521_LOCUS24930</name>
</gene>
<keyword evidence="3" id="KW-1185">Reference proteome</keyword>
<organism evidence="2 3">
    <name type="scientific">Effrenium voratum</name>
    <dbReference type="NCBI Taxonomy" id="2562239"/>
    <lineage>
        <taxon>Eukaryota</taxon>
        <taxon>Sar</taxon>
        <taxon>Alveolata</taxon>
        <taxon>Dinophyceae</taxon>
        <taxon>Suessiales</taxon>
        <taxon>Symbiodiniaceae</taxon>
        <taxon>Effrenium</taxon>
    </lineage>
</organism>
<feature type="compositionally biased region" description="Acidic residues" evidence="1">
    <location>
        <begin position="384"/>
        <end position="405"/>
    </location>
</feature>
<dbReference type="AlphaFoldDB" id="A0AA36NH17"/>
<evidence type="ECO:0000313" key="3">
    <source>
        <dbReference type="Proteomes" id="UP001178507"/>
    </source>
</evidence>
<comment type="caution">
    <text evidence="2">The sequence shown here is derived from an EMBL/GenBank/DDBJ whole genome shotgun (WGS) entry which is preliminary data.</text>
</comment>
<dbReference type="Proteomes" id="UP001178507">
    <property type="component" value="Unassembled WGS sequence"/>
</dbReference>
<feature type="region of interest" description="Disordered" evidence="1">
    <location>
        <begin position="358"/>
        <end position="407"/>
    </location>
</feature>
<evidence type="ECO:0000256" key="1">
    <source>
        <dbReference type="SAM" id="MobiDB-lite"/>
    </source>
</evidence>
<sequence length="515" mass="58805">MDRVRDWKGLMPHIATLSNAYRPRSNADNRIPHSFVFRRRDSHLPAGSSFPYDVLENGHFVPGTDRWEAARYRGKDLWRAIMHVTPASSVMYCGRVNQLFTNQVTKESSAKKKKAAQLNLDEHQQIMDNTLLWLWLRPKLANAMDGSTMEKLDEMWLTGLLDQDLDSCCKAADPQLDWERIPFVLEAVGKHKEDYVRAAQSKTKNAHKASIAAAYNYFKAQLDADQATYEAMKLRNCKESSRKRKELLSRLQEMRLVEHTKSWALVNNYVENNLKVWSVAKDGSVLPTLLPWLEERMDAASYARQQEEEGYILYVCLPTVGVVPAGKQQFFFDLITGFLAARPSNSIAIVIHANRASEAKTKKRKTKDEPGDDLFDDEVKQPDSDDSDQGGDENNDESRDEDGPSEEQQLLTEFRHRFEITLRQPARMLSVKDLLITFNVASTYGRRSGFLKSLMVTARMAGGGTNIFWKSSAWRRGIVHDVQMCPRAEMYKPSQSSLTMQSAMTDTQEYKQAID</sequence>
<reference evidence="2" key="1">
    <citation type="submission" date="2023-08" db="EMBL/GenBank/DDBJ databases">
        <authorList>
            <person name="Chen Y."/>
            <person name="Shah S."/>
            <person name="Dougan E. K."/>
            <person name="Thang M."/>
            <person name="Chan C."/>
        </authorList>
    </citation>
    <scope>NUCLEOTIDE SEQUENCE</scope>
</reference>
<proteinExistence type="predicted"/>
<evidence type="ECO:0000313" key="2">
    <source>
        <dbReference type="EMBL" id="CAJ1401888.1"/>
    </source>
</evidence>